<organism evidence="2 3">
    <name type="scientific">Effrenium voratum</name>
    <dbReference type="NCBI Taxonomy" id="2562239"/>
    <lineage>
        <taxon>Eukaryota</taxon>
        <taxon>Sar</taxon>
        <taxon>Alveolata</taxon>
        <taxon>Dinophyceae</taxon>
        <taxon>Suessiales</taxon>
        <taxon>Symbiodiniaceae</taxon>
        <taxon>Effrenium</taxon>
    </lineage>
</organism>
<dbReference type="EMBL" id="CAUJNA010001088">
    <property type="protein sequence ID" value="CAJ1384127.1"/>
    <property type="molecule type" value="Genomic_DNA"/>
</dbReference>
<protein>
    <recommendedName>
        <fullName evidence="1">Aminoglycoside phosphotransferase domain-containing protein</fullName>
    </recommendedName>
</protein>
<dbReference type="Proteomes" id="UP001178507">
    <property type="component" value="Unassembled WGS sequence"/>
</dbReference>
<dbReference type="Gene3D" id="3.90.1200.10">
    <property type="match status" value="1"/>
</dbReference>
<reference evidence="2" key="1">
    <citation type="submission" date="2023-08" db="EMBL/GenBank/DDBJ databases">
        <authorList>
            <person name="Chen Y."/>
            <person name="Shah S."/>
            <person name="Dougan E. K."/>
            <person name="Thang M."/>
            <person name="Chan C."/>
        </authorList>
    </citation>
    <scope>NUCLEOTIDE SEQUENCE</scope>
</reference>
<gene>
    <name evidence="2" type="ORF">EVOR1521_LOCUS11049</name>
</gene>
<proteinExistence type="predicted"/>
<keyword evidence="3" id="KW-1185">Reference proteome</keyword>
<dbReference type="InterPro" id="IPR002575">
    <property type="entry name" value="Aminoglycoside_PTrfase"/>
</dbReference>
<feature type="domain" description="Aminoglycoside phosphotransferase" evidence="1">
    <location>
        <begin position="223"/>
        <end position="307"/>
    </location>
</feature>
<dbReference type="AlphaFoldDB" id="A0AA36IB96"/>
<dbReference type="Pfam" id="PF01636">
    <property type="entry name" value="APH"/>
    <property type="match status" value="1"/>
</dbReference>
<evidence type="ECO:0000259" key="1">
    <source>
        <dbReference type="Pfam" id="PF01636"/>
    </source>
</evidence>
<dbReference type="PANTHER" id="PTHR11012:SF30">
    <property type="entry name" value="PROTEIN KINASE-LIKE DOMAIN-CONTAINING"/>
    <property type="match status" value="1"/>
</dbReference>
<evidence type="ECO:0000313" key="3">
    <source>
        <dbReference type="Proteomes" id="UP001178507"/>
    </source>
</evidence>
<dbReference type="InterPro" id="IPR011009">
    <property type="entry name" value="Kinase-like_dom_sf"/>
</dbReference>
<evidence type="ECO:0000313" key="2">
    <source>
        <dbReference type="EMBL" id="CAJ1384127.1"/>
    </source>
</evidence>
<dbReference type="PANTHER" id="PTHR11012">
    <property type="entry name" value="PROTEIN KINASE-LIKE DOMAIN-CONTAINING"/>
    <property type="match status" value="1"/>
</dbReference>
<sequence length="401" mass="44462">MASLLPALEAKDGELLRPALAKLLKAELGQIELHQTAGERFTGGKSTPVWKLSFVAKRGEKEKETRLVAKWVKPTTDLRRSYVEKQFYLSAAPRVRKFCRLPHMLMCEENPESICFLFDDLTVDFPLHPENLEAAHARASLTWLARFHAYFWEADAAGGSFPAGMSGADYWGLSLYWALPTRAWSSGSEEISLNKGENEERLSSVATALTASSKTLKAHGAWEIAKTLGPRLSAAARPLDAALRKGRGFVRNRSLLHGDFKTANFFLREAEGGFEAAALDFEFSGPGFVAVDLANFLFPDLRMDLLAVERELLEFYHAQLMNSFDEFATGGDFPLTTLLAHYALARCDYMRYMLGRGWTACSAGDARIVEAVDRDLQRLDGGQALSSEGYERAISELLASS</sequence>
<dbReference type="SUPFAM" id="SSF56112">
    <property type="entry name" value="Protein kinase-like (PK-like)"/>
    <property type="match status" value="1"/>
</dbReference>
<accession>A0AA36IB96</accession>
<name>A0AA36IB96_9DINO</name>
<comment type="caution">
    <text evidence="2">The sequence shown here is derived from an EMBL/GenBank/DDBJ whole genome shotgun (WGS) entry which is preliminary data.</text>
</comment>